<reference evidence="1" key="1">
    <citation type="submission" date="2014-11" db="EMBL/GenBank/DDBJ databases">
        <authorList>
            <person name="Amaro Gonzalez C."/>
        </authorList>
    </citation>
    <scope>NUCLEOTIDE SEQUENCE</scope>
</reference>
<organism evidence="1">
    <name type="scientific">Anguilla anguilla</name>
    <name type="common">European freshwater eel</name>
    <name type="synonym">Muraena anguilla</name>
    <dbReference type="NCBI Taxonomy" id="7936"/>
    <lineage>
        <taxon>Eukaryota</taxon>
        <taxon>Metazoa</taxon>
        <taxon>Chordata</taxon>
        <taxon>Craniata</taxon>
        <taxon>Vertebrata</taxon>
        <taxon>Euteleostomi</taxon>
        <taxon>Actinopterygii</taxon>
        <taxon>Neopterygii</taxon>
        <taxon>Teleostei</taxon>
        <taxon>Anguilliformes</taxon>
        <taxon>Anguillidae</taxon>
        <taxon>Anguilla</taxon>
    </lineage>
</organism>
<evidence type="ECO:0000313" key="1">
    <source>
        <dbReference type="EMBL" id="JAH13261.1"/>
    </source>
</evidence>
<dbReference type="EMBL" id="GBXM01095316">
    <property type="protein sequence ID" value="JAH13261.1"/>
    <property type="molecule type" value="Transcribed_RNA"/>
</dbReference>
<reference evidence="1" key="2">
    <citation type="journal article" date="2015" name="Fish Shellfish Immunol.">
        <title>Early steps in the European eel (Anguilla anguilla)-Vibrio vulnificus interaction in the gills: Role of the RtxA13 toxin.</title>
        <authorList>
            <person name="Callol A."/>
            <person name="Pajuelo D."/>
            <person name="Ebbesson L."/>
            <person name="Teles M."/>
            <person name="MacKenzie S."/>
            <person name="Amaro C."/>
        </authorList>
    </citation>
    <scope>NUCLEOTIDE SEQUENCE</scope>
</reference>
<dbReference type="AlphaFoldDB" id="A0A0E9Q8S4"/>
<protein>
    <submittedName>
        <fullName evidence="1">Uncharacterized protein</fullName>
    </submittedName>
</protein>
<name>A0A0E9Q8S4_ANGAN</name>
<proteinExistence type="predicted"/>
<sequence>MIHNMLSSDLLPWDIKLASF</sequence>
<accession>A0A0E9Q8S4</accession>